<evidence type="ECO:0000256" key="1">
    <source>
        <dbReference type="ARBA" id="ARBA00022679"/>
    </source>
</evidence>
<dbReference type="GO" id="GO:0008757">
    <property type="term" value="F:S-adenosylmethionine-dependent methyltransferase activity"/>
    <property type="evidence" value="ECO:0007669"/>
    <property type="project" value="InterPro"/>
</dbReference>
<protein>
    <submittedName>
        <fullName evidence="3">Class I SAM-dependent methyltransferase</fullName>
    </submittedName>
</protein>
<evidence type="ECO:0000313" key="3">
    <source>
        <dbReference type="EMBL" id="NYS61433.1"/>
    </source>
</evidence>
<comment type="caution">
    <text evidence="3">The sequence shown here is derived from an EMBL/GenBank/DDBJ whole genome shotgun (WGS) entry which is preliminary data.</text>
</comment>
<evidence type="ECO:0000313" key="4">
    <source>
        <dbReference type="Proteomes" id="UP000586119"/>
    </source>
</evidence>
<evidence type="ECO:0000259" key="2">
    <source>
        <dbReference type="Pfam" id="PF08241"/>
    </source>
</evidence>
<dbReference type="EMBL" id="JACCDF010000010">
    <property type="protein sequence ID" value="NYS61433.1"/>
    <property type="molecule type" value="Genomic_DNA"/>
</dbReference>
<organism evidence="3 4">
    <name type="scientific">Vreelandella salicampi</name>
    <dbReference type="NCBI Taxonomy" id="1449798"/>
    <lineage>
        <taxon>Bacteria</taxon>
        <taxon>Pseudomonadati</taxon>
        <taxon>Pseudomonadota</taxon>
        <taxon>Gammaproteobacteria</taxon>
        <taxon>Oceanospirillales</taxon>
        <taxon>Halomonadaceae</taxon>
        <taxon>Vreelandella</taxon>
    </lineage>
</organism>
<dbReference type="InterPro" id="IPR050447">
    <property type="entry name" value="Erg6_SMT_methyltransf"/>
</dbReference>
<dbReference type="CDD" id="cd02440">
    <property type="entry name" value="AdoMet_MTases"/>
    <property type="match status" value="1"/>
</dbReference>
<proteinExistence type="predicted"/>
<dbReference type="RefSeq" id="WP_179930761.1">
    <property type="nucleotide sequence ID" value="NZ_JACCDF010000010.1"/>
</dbReference>
<reference evidence="3 4" key="1">
    <citation type="journal article" date="2015" name="Int. J. Syst. Evol. Microbiol.">
        <title>Halomonas salicampi sp. nov., a halotolerant and alkalitolerant bacterium isolated from a saltern soil.</title>
        <authorList>
            <person name="Lee J.C."/>
            <person name="Kim Y.S."/>
            <person name="Yun B.S."/>
            <person name="Whang K.S."/>
        </authorList>
    </citation>
    <scope>NUCLEOTIDE SEQUENCE [LARGE SCALE GENOMIC DNA]</scope>
    <source>
        <strain evidence="3 4">BH103</strain>
    </source>
</reference>
<dbReference type="PANTHER" id="PTHR44068">
    <property type="entry name" value="ZGC:194242"/>
    <property type="match status" value="1"/>
</dbReference>
<dbReference type="InterPro" id="IPR013216">
    <property type="entry name" value="Methyltransf_11"/>
</dbReference>
<dbReference type="AlphaFoldDB" id="A0A7Z0RVC1"/>
<keyword evidence="4" id="KW-1185">Reference proteome</keyword>
<feature type="domain" description="Methyltransferase type 11" evidence="2">
    <location>
        <begin position="64"/>
        <end position="161"/>
    </location>
</feature>
<keyword evidence="3" id="KW-0489">Methyltransferase</keyword>
<dbReference type="InterPro" id="IPR029063">
    <property type="entry name" value="SAM-dependent_MTases_sf"/>
</dbReference>
<dbReference type="Gene3D" id="3.40.50.150">
    <property type="entry name" value="Vaccinia Virus protein VP39"/>
    <property type="match status" value="1"/>
</dbReference>
<sequence>MTTLSHHYQQHLSVEEVLGRVAEHFPSGPTFFELAPLDQLHIGGVKASARLIGLLNAETHPRVLDIGAGAGGLMRQAAELGFVLVGLDITHGFNRLNQGLSELSGLEKRAQCVTGDATHLPFATASVDAVLFQHSFLNMPDGPAVLRECRRVLRPEGRLVMHEVVSGPNALAMRYPVPWASDAAHSHLESAASLKAQLHEAGFYLNHFNDWSEDALAWRKHQREKETQTQRQALLSPQLVFGERFLTMGKNLVANLADEAIKVVEIEASC</sequence>
<dbReference type="Proteomes" id="UP000586119">
    <property type="component" value="Unassembled WGS sequence"/>
</dbReference>
<dbReference type="PANTHER" id="PTHR44068:SF11">
    <property type="entry name" value="GERANYL DIPHOSPHATE 2-C-METHYLTRANSFERASE"/>
    <property type="match status" value="1"/>
</dbReference>
<dbReference type="Pfam" id="PF08241">
    <property type="entry name" value="Methyltransf_11"/>
    <property type="match status" value="1"/>
</dbReference>
<dbReference type="SUPFAM" id="SSF53335">
    <property type="entry name" value="S-adenosyl-L-methionine-dependent methyltransferases"/>
    <property type="match status" value="1"/>
</dbReference>
<keyword evidence="1 3" id="KW-0808">Transferase</keyword>
<accession>A0A7Z0RVC1</accession>
<dbReference type="GO" id="GO:0032259">
    <property type="term" value="P:methylation"/>
    <property type="evidence" value="ECO:0007669"/>
    <property type="project" value="UniProtKB-KW"/>
</dbReference>
<gene>
    <name evidence="3" type="ORF">HZS81_11780</name>
</gene>
<name>A0A7Z0RVC1_9GAMM</name>